<dbReference type="InterPro" id="IPR032710">
    <property type="entry name" value="NTF2-like_dom_sf"/>
</dbReference>
<dbReference type="PANTHER" id="PTHR24198:SF165">
    <property type="entry name" value="ANKYRIN REPEAT-CONTAINING PROTEIN-RELATED"/>
    <property type="match status" value="1"/>
</dbReference>
<accession>A0ABX1WQD1</accession>
<dbReference type="PROSITE" id="PS50088">
    <property type="entry name" value="ANK_REPEAT"/>
    <property type="match status" value="3"/>
</dbReference>
<sequence length="476" mass="54031">MNTLTKRITISLSIILFVSFLSNAQTNVASKLEGKSDYDQKARTEYSVNDVIAFIYQWFAAFDHQKEVDYYLEHIAEPVDMHFPDFPIKSKDDFKRWYKGVEDNITWNSHALRNIQVSGNEKDGWKASYDVEWKAIGKQNQHFEMIIHQDVELIRKKDILQITQHKAYMKDIKHQDTHLTALMKAAGNGNAELVKDLIEKGANLFTLDPLTGTSVLHFAAQGGNVDVMKTLVDNGAEAIINLQAASNSFSPLMVATWYQNPEMIKYLLSLEHINPNLKDQFGRRADQFPAIAKGYDDYHKIDKEIQSIYKNYFAKYNSYMQDKFEADKTTPKNLPEDVNLRIPNNEVGAGQHTAALVAARDNKIKLFKEMINNGADLTADGEYMKAIVAHKAAYMGNPEIMALIVKHPDFEKIKNAQGPTNGYTPLHDAIWHGHTQTAKILIDAGVDTSIVAWDGMTPYDLAKKLHYSDIMKLLKD</sequence>
<dbReference type="PANTHER" id="PTHR24198">
    <property type="entry name" value="ANKYRIN REPEAT AND PROTEIN KINASE DOMAIN-CONTAINING PROTEIN"/>
    <property type="match status" value="1"/>
</dbReference>
<evidence type="ECO:0000256" key="4">
    <source>
        <dbReference type="SAM" id="SignalP"/>
    </source>
</evidence>
<dbReference type="InterPro" id="IPR002110">
    <property type="entry name" value="Ankyrin_rpt"/>
</dbReference>
<dbReference type="SUPFAM" id="SSF54427">
    <property type="entry name" value="NTF2-like"/>
    <property type="match status" value="1"/>
</dbReference>
<keyword evidence="2 3" id="KW-0040">ANK repeat</keyword>
<dbReference type="Proteomes" id="UP000732105">
    <property type="component" value="Unassembled WGS sequence"/>
</dbReference>
<organism evidence="5 6">
    <name type="scientific">Marinifilum caeruleilacunae</name>
    <dbReference type="NCBI Taxonomy" id="2499076"/>
    <lineage>
        <taxon>Bacteria</taxon>
        <taxon>Pseudomonadati</taxon>
        <taxon>Bacteroidota</taxon>
        <taxon>Bacteroidia</taxon>
        <taxon>Marinilabiliales</taxon>
        <taxon>Marinifilaceae</taxon>
    </lineage>
</organism>
<feature type="chain" id="PRO_5046482760" evidence="4">
    <location>
        <begin position="25"/>
        <end position="476"/>
    </location>
</feature>
<evidence type="ECO:0000256" key="3">
    <source>
        <dbReference type="PROSITE-ProRule" id="PRU00023"/>
    </source>
</evidence>
<name>A0ABX1WQD1_9BACT</name>
<evidence type="ECO:0000313" key="6">
    <source>
        <dbReference type="Proteomes" id="UP000732105"/>
    </source>
</evidence>
<dbReference type="Gene3D" id="3.10.450.50">
    <property type="match status" value="1"/>
</dbReference>
<dbReference type="SUPFAM" id="SSF48403">
    <property type="entry name" value="Ankyrin repeat"/>
    <property type="match status" value="1"/>
</dbReference>
<reference evidence="5 6" key="1">
    <citation type="submission" date="2018-12" db="EMBL/GenBank/DDBJ databases">
        <title>Marinifilum JC070 sp. nov., a marine bacterium isolated from Yongle Blue Hole in the South China Sea.</title>
        <authorList>
            <person name="Fu T."/>
        </authorList>
    </citation>
    <scope>NUCLEOTIDE SEQUENCE [LARGE SCALE GENOMIC DNA]</scope>
    <source>
        <strain evidence="5 6">JC070</strain>
    </source>
</reference>
<dbReference type="Pfam" id="PF12796">
    <property type="entry name" value="Ank_2"/>
    <property type="match status" value="2"/>
</dbReference>
<evidence type="ECO:0000313" key="5">
    <source>
        <dbReference type="EMBL" id="NOU58285.1"/>
    </source>
</evidence>
<feature type="signal peptide" evidence="4">
    <location>
        <begin position="1"/>
        <end position="24"/>
    </location>
</feature>
<feature type="repeat" description="ANK" evidence="3">
    <location>
        <begin position="211"/>
        <end position="237"/>
    </location>
</feature>
<dbReference type="RefSeq" id="WP_171593547.1">
    <property type="nucleotide sequence ID" value="NZ_RZNH01000001.1"/>
</dbReference>
<proteinExistence type="predicted"/>
<feature type="repeat" description="ANK" evidence="3">
    <location>
        <begin position="421"/>
        <end position="453"/>
    </location>
</feature>
<dbReference type="InterPro" id="IPR036770">
    <property type="entry name" value="Ankyrin_rpt-contain_sf"/>
</dbReference>
<protein>
    <submittedName>
        <fullName evidence="5">Ankyrin repeat domain-containing protein</fullName>
    </submittedName>
</protein>
<feature type="repeat" description="ANK" evidence="3">
    <location>
        <begin position="177"/>
        <end position="209"/>
    </location>
</feature>
<gene>
    <name evidence="5" type="ORF">ELS83_00550</name>
</gene>
<keyword evidence="4" id="KW-0732">Signal</keyword>
<dbReference type="EMBL" id="RZNH01000001">
    <property type="protein sequence ID" value="NOU58285.1"/>
    <property type="molecule type" value="Genomic_DNA"/>
</dbReference>
<evidence type="ECO:0000256" key="2">
    <source>
        <dbReference type="ARBA" id="ARBA00023043"/>
    </source>
</evidence>
<comment type="caution">
    <text evidence="5">The sequence shown here is derived from an EMBL/GenBank/DDBJ whole genome shotgun (WGS) entry which is preliminary data.</text>
</comment>
<evidence type="ECO:0000256" key="1">
    <source>
        <dbReference type="ARBA" id="ARBA00022737"/>
    </source>
</evidence>
<keyword evidence="1" id="KW-0677">Repeat</keyword>
<dbReference type="SMART" id="SM00248">
    <property type="entry name" value="ANK"/>
    <property type="match status" value="6"/>
</dbReference>
<keyword evidence="6" id="KW-1185">Reference proteome</keyword>
<dbReference type="Gene3D" id="1.25.40.20">
    <property type="entry name" value="Ankyrin repeat-containing domain"/>
    <property type="match status" value="2"/>
</dbReference>
<dbReference type="PROSITE" id="PS50297">
    <property type="entry name" value="ANK_REP_REGION"/>
    <property type="match status" value="3"/>
</dbReference>